<evidence type="ECO:0000256" key="4">
    <source>
        <dbReference type="SAM" id="Coils"/>
    </source>
</evidence>
<keyword evidence="7" id="KW-1185">Reference proteome</keyword>
<dbReference type="InterPro" id="IPR006073">
    <property type="entry name" value="GTP-bd"/>
</dbReference>
<dbReference type="PROSITE" id="PS50084">
    <property type="entry name" value="KH_TYPE_1"/>
    <property type="match status" value="1"/>
</dbReference>
<dbReference type="GO" id="GO:0005525">
    <property type="term" value="F:GTP binding"/>
    <property type="evidence" value="ECO:0007669"/>
    <property type="project" value="UniProtKB-KW"/>
</dbReference>
<dbReference type="Pfam" id="PF01926">
    <property type="entry name" value="MMR_HSR1"/>
    <property type="match status" value="1"/>
</dbReference>
<dbReference type="Gene3D" id="3.40.50.300">
    <property type="entry name" value="P-loop containing nucleotide triphosphate hydrolases"/>
    <property type="match status" value="1"/>
</dbReference>
<dbReference type="EMBL" id="JACCGK010000008">
    <property type="protein sequence ID" value="NYT72825.1"/>
    <property type="molecule type" value="Genomic_DNA"/>
</dbReference>
<dbReference type="GO" id="GO:0003723">
    <property type="term" value="F:RNA binding"/>
    <property type="evidence" value="ECO:0007669"/>
    <property type="project" value="UniProtKB-UniRule"/>
</dbReference>
<gene>
    <name evidence="6" type="ORF">HZU72_10345</name>
</gene>
<evidence type="ECO:0000256" key="2">
    <source>
        <dbReference type="ARBA" id="ARBA00023134"/>
    </source>
</evidence>
<keyword evidence="4" id="KW-0175">Coiled coil</keyword>
<dbReference type="Proteomes" id="UP000520876">
    <property type="component" value="Unassembled WGS sequence"/>
</dbReference>
<feature type="coiled-coil region" evidence="4">
    <location>
        <begin position="387"/>
        <end position="414"/>
    </location>
</feature>
<keyword evidence="1" id="KW-0547">Nucleotide-binding</keyword>
<protein>
    <submittedName>
        <fullName evidence="6">50S ribosome-binding GTPase</fullName>
    </submittedName>
</protein>
<organism evidence="6 7">
    <name type="scientific">Vreelandella sedimenti</name>
    <dbReference type="NCBI Taxonomy" id="2729618"/>
    <lineage>
        <taxon>Bacteria</taxon>
        <taxon>Pseudomonadati</taxon>
        <taxon>Pseudomonadota</taxon>
        <taxon>Gammaproteobacteria</taxon>
        <taxon>Oceanospirillales</taxon>
        <taxon>Halomonadaceae</taxon>
        <taxon>Vreelandella</taxon>
    </lineage>
</organism>
<accession>A0A7Z0N709</accession>
<name>A0A7Z0N709_9GAMM</name>
<evidence type="ECO:0000259" key="5">
    <source>
        <dbReference type="Pfam" id="PF01926"/>
    </source>
</evidence>
<dbReference type="InterPro" id="IPR015946">
    <property type="entry name" value="KH_dom-like_a/b"/>
</dbReference>
<reference evidence="6 7" key="1">
    <citation type="submission" date="2020-07" db="EMBL/GenBank/DDBJ databases">
        <title>Halomonas sp. QX-2 draft genome sequence.</title>
        <authorList>
            <person name="Qiu X."/>
        </authorList>
    </citation>
    <scope>NUCLEOTIDE SEQUENCE [LARGE SCALE GENOMIC DNA]</scope>
    <source>
        <strain evidence="6 7">QX-2</strain>
    </source>
</reference>
<keyword evidence="2" id="KW-0342">GTP-binding</keyword>
<evidence type="ECO:0000313" key="6">
    <source>
        <dbReference type="EMBL" id="NYT72825.1"/>
    </source>
</evidence>
<dbReference type="AlphaFoldDB" id="A0A7Z0N709"/>
<feature type="domain" description="G" evidence="5">
    <location>
        <begin position="81"/>
        <end position="188"/>
    </location>
</feature>
<feature type="coiled-coil region" evidence="4">
    <location>
        <begin position="45"/>
        <end position="72"/>
    </location>
</feature>
<dbReference type="Gene3D" id="3.30.300.20">
    <property type="match status" value="1"/>
</dbReference>
<dbReference type="InterPro" id="IPR027417">
    <property type="entry name" value="P-loop_NTPase"/>
</dbReference>
<sequence>MAGSEYKASQEFLSRCDTTINDLSIDLKRVVDYASGSLATTSELRVGLQSIKDDLDKEYEALEEKRNYSLKNQKKRLGFFNVMLFGKTMSGKSTIREAITHGDGSTIGKGAQRTTRDVKEYEWNNLRIIDTPGFGAYDGKEDTEIAREILELSDVVLFLLNSDSIQDTTFTELEHVYKLNKPLIFVMNMKKDLESEGNRRRALKNPAKYIYKEDVIDGHVERLKDLASRAGMNPNNISVVAIHAQSAFLANKMQGEESKQLHELSNIDLLLKKLQKEVEVSGPVRRVQTFLDSTLHHIDTQRIILLSQRDRLDKLLEQYESSLGRVSQWQSKVERDLPKRLAQEVDSAFKPLVNSIADFVDDHIESKSPSKQWEIHCKKFNIPHKIEQATKDIVEEVSDEINEFQKEMKESLDITLSFEISHQGGSFDEADYRRINGWGAAITSVISSVAFLNAWNPVGWAVAGIAIAFSIFSFFSDSRDKKLKEAKSNQRKSLREEVEKRKSKIKESLMQWFKNDIQQGLVRPAKNNLLVLCHSIKEISQNLEEKEEKINNVAQEINIRLLHKVAFIITGEHFKIPRVKKIVRVPGYACYFIVDGYFRDSSLLRSLGLAMRENVRAVYDKDIKSKISHLYRGLVEEVSVFDEKSVEISVKKDNVGKVIGKDHRRIKMVAALCSCQINIISD</sequence>
<evidence type="ECO:0000313" key="7">
    <source>
        <dbReference type="Proteomes" id="UP000520876"/>
    </source>
</evidence>
<keyword evidence="3" id="KW-0694">RNA-binding</keyword>
<evidence type="ECO:0000256" key="1">
    <source>
        <dbReference type="ARBA" id="ARBA00022741"/>
    </source>
</evidence>
<dbReference type="SUPFAM" id="SSF52540">
    <property type="entry name" value="P-loop containing nucleoside triphosphate hydrolases"/>
    <property type="match status" value="1"/>
</dbReference>
<proteinExistence type="predicted"/>
<evidence type="ECO:0000256" key="3">
    <source>
        <dbReference type="PROSITE-ProRule" id="PRU00117"/>
    </source>
</evidence>
<comment type="caution">
    <text evidence="6">The sequence shown here is derived from an EMBL/GenBank/DDBJ whole genome shotgun (WGS) entry which is preliminary data.</text>
</comment>